<dbReference type="EMBL" id="DVJJ01000073">
    <property type="protein sequence ID" value="HIS64635.1"/>
    <property type="molecule type" value="Genomic_DNA"/>
</dbReference>
<evidence type="ECO:0000313" key="1">
    <source>
        <dbReference type="EMBL" id="HIS64635.1"/>
    </source>
</evidence>
<comment type="caution">
    <text evidence="1">The sequence shown here is derived from an EMBL/GenBank/DDBJ whole genome shotgun (WGS) entry which is preliminary data.</text>
</comment>
<evidence type="ECO:0000313" key="2">
    <source>
        <dbReference type="Proteomes" id="UP000886741"/>
    </source>
</evidence>
<dbReference type="Proteomes" id="UP000886741">
    <property type="component" value="Unassembled WGS sequence"/>
</dbReference>
<name>A0A9D1F9L0_9FIRM</name>
<reference evidence="1" key="1">
    <citation type="submission" date="2020-10" db="EMBL/GenBank/DDBJ databases">
        <authorList>
            <person name="Gilroy R."/>
        </authorList>
    </citation>
    <scope>NUCLEOTIDE SEQUENCE</scope>
    <source>
        <strain evidence="1">ChiBcec16-1751</strain>
    </source>
</reference>
<gene>
    <name evidence="1" type="ORF">IAA83_04600</name>
</gene>
<accession>A0A9D1F9L0</accession>
<proteinExistence type="predicted"/>
<organism evidence="1 2">
    <name type="scientific">Candidatus Avoscillospira avistercoris</name>
    <dbReference type="NCBI Taxonomy" id="2840707"/>
    <lineage>
        <taxon>Bacteria</taxon>
        <taxon>Bacillati</taxon>
        <taxon>Bacillota</taxon>
        <taxon>Clostridia</taxon>
        <taxon>Eubacteriales</taxon>
        <taxon>Oscillospiraceae</taxon>
        <taxon>Oscillospiraceae incertae sedis</taxon>
        <taxon>Candidatus Avoscillospira</taxon>
    </lineage>
</organism>
<reference evidence="1" key="2">
    <citation type="journal article" date="2021" name="PeerJ">
        <title>Extensive microbial diversity within the chicken gut microbiome revealed by metagenomics and culture.</title>
        <authorList>
            <person name="Gilroy R."/>
            <person name="Ravi A."/>
            <person name="Getino M."/>
            <person name="Pursley I."/>
            <person name="Horton D.L."/>
            <person name="Alikhan N.F."/>
            <person name="Baker D."/>
            <person name="Gharbi K."/>
            <person name="Hall N."/>
            <person name="Watson M."/>
            <person name="Adriaenssens E.M."/>
            <person name="Foster-Nyarko E."/>
            <person name="Jarju S."/>
            <person name="Secka A."/>
            <person name="Antonio M."/>
            <person name="Oren A."/>
            <person name="Chaudhuri R.R."/>
            <person name="La Ragione R."/>
            <person name="Hildebrand F."/>
            <person name="Pallen M.J."/>
        </authorList>
    </citation>
    <scope>NUCLEOTIDE SEQUENCE</scope>
    <source>
        <strain evidence="1">ChiBcec16-1751</strain>
    </source>
</reference>
<dbReference type="AlphaFoldDB" id="A0A9D1F9L0"/>
<sequence>MSTMLIRERYKVVRVLYTEPDYAFVEAVDIQERETPTRLLNLYEEELLHRYGKLCAGIRREDCPAFQGMFLNGETLVTVFTPCAGTEIDQVFYRGDRWSWQDRLHYAGLLLHRALELANLPPELSCAAMLSENVLVDTNKKDIRLRYMVRPMEGMTPRELALLAGDQVKKILPRQSTTLEAQLDFLEELDRGTFGSIVGLYACWREAEENIRAEREAFAKKNFIGRGLALLRLRLKRLRKQRIRR</sequence>
<protein>
    <submittedName>
        <fullName evidence="1">Uncharacterized protein</fullName>
    </submittedName>
</protein>